<name>A0ACB7Z3S6_9ERIC</name>
<keyword evidence="2" id="KW-1185">Reference proteome</keyword>
<evidence type="ECO:0000313" key="2">
    <source>
        <dbReference type="Proteomes" id="UP000828048"/>
    </source>
</evidence>
<dbReference type="EMBL" id="CM037154">
    <property type="protein sequence ID" value="KAH7860266.1"/>
    <property type="molecule type" value="Genomic_DNA"/>
</dbReference>
<sequence length="116" mass="13081">MTFDQQRLDLDKPFVEVRTALFQIEGSKATGADGYVAAFYLQNWEVVRKEAEVKRTVPEDEMQVQGAQRTIIFVGRCPHFLQKGGQEALGLLPLKVKILFFDGKTHELGGKQAKEV</sequence>
<gene>
    <name evidence="1" type="ORF">Vadar_011377</name>
</gene>
<evidence type="ECO:0000313" key="1">
    <source>
        <dbReference type="EMBL" id="KAH7860266.1"/>
    </source>
</evidence>
<organism evidence="1 2">
    <name type="scientific">Vaccinium darrowii</name>
    <dbReference type="NCBI Taxonomy" id="229202"/>
    <lineage>
        <taxon>Eukaryota</taxon>
        <taxon>Viridiplantae</taxon>
        <taxon>Streptophyta</taxon>
        <taxon>Embryophyta</taxon>
        <taxon>Tracheophyta</taxon>
        <taxon>Spermatophyta</taxon>
        <taxon>Magnoliopsida</taxon>
        <taxon>eudicotyledons</taxon>
        <taxon>Gunneridae</taxon>
        <taxon>Pentapetalae</taxon>
        <taxon>asterids</taxon>
        <taxon>Ericales</taxon>
        <taxon>Ericaceae</taxon>
        <taxon>Vaccinioideae</taxon>
        <taxon>Vaccinieae</taxon>
        <taxon>Vaccinium</taxon>
    </lineage>
</organism>
<accession>A0ACB7Z3S6</accession>
<reference evidence="1 2" key="1">
    <citation type="journal article" date="2021" name="Hortic Res">
        <title>High-quality reference genome and annotation aids understanding of berry development for evergreen blueberry (Vaccinium darrowii).</title>
        <authorList>
            <person name="Yu J."/>
            <person name="Hulse-Kemp A.M."/>
            <person name="Babiker E."/>
            <person name="Staton M."/>
        </authorList>
    </citation>
    <scope>NUCLEOTIDE SEQUENCE [LARGE SCALE GENOMIC DNA]</scope>
    <source>
        <strain evidence="2">cv. NJ 8807/NJ 8810</strain>
        <tissue evidence="1">Young leaf</tissue>
    </source>
</reference>
<dbReference type="Proteomes" id="UP000828048">
    <property type="component" value="Chromosome 4"/>
</dbReference>
<comment type="caution">
    <text evidence="1">The sequence shown here is derived from an EMBL/GenBank/DDBJ whole genome shotgun (WGS) entry which is preliminary data.</text>
</comment>
<protein>
    <submittedName>
        <fullName evidence="1">Uncharacterized protein</fullName>
    </submittedName>
</protein>
<proteinExistence type="predicted"/>